<dbReference type="AlphaFoldDB" id="A0A8D1ARP0"/>
<dbReference type="Proteomes" id="UP000694720">
    <property type="component" value="Unplaced"/>
</dbReference>
<feature type="domain" description="Chromo" evidence="4">
    <location>
        <begin position="7"/>
        <end position="67"/>
    </location>
</feature>
<keyword evidence="2" id="KW-0539">Nucleus</keyword>
<evidence type="ECO:0000313" key="5">
    <source>
        <dbReference type="Ensembl" id="ENSSSCP00035036277.1"/>
    </source>
</evidence>
<dbReference type="Gene3D" id="3.90.226.10">
    <property type="entry name" value="2-enoyl-CoA Hydratase, Chain A, domain 1"/>
    <property type="match status" value="1"/>
</dbReference>
<dbReference type="SUPFAM" id="SSF54160">
    <property type="entry name" value="Chromo domain-like"/>
    <property type="match status" value="1"/>
</dbReference>
<dbReference type="InterPro" id="IPR023780">
    <property type="entry name" value="Chromo_domain"/>
</dbReference>
<sequence>MASGDLYEVERIVDKRRNKKGKWEYLIRWKGYGSTEDTWEPEHHLLHCEEFIDEFNGLHLAKDKRLKSGKQASTSKVLRDSRGPSVEKLSHRPSESSKSKGTSHKRKRITPSLTKPKKGYSAKPPAGGDRAAKTVSYRTTPSGLQIMPLKKAQNGMENGDAGSEKDERHLGNGSHQPGLDVNDAGEQDLGDCDVSPAALAENGLGSALTNGGLNLHSPVKRKLETEKDYVFDKRLRYSVRQNESNCRFRDIVVRKEEGFTHILLSSQTSDNNALTPEIMKEVRRALCNAATDDSKLLLLSAVGSVFCSGLDYSYLIGRLSSDRRKESTRIAEAIRFVKTAGASLPDRAVAGPVPWEEPTCCCTLRGPRTCHGSMMLPGFLRRNMQPRGASSYGLGIFWGLTAWWQCHLEASPHRGCETSWGLRVSRGDAETPAHVGSRDRLQGKQARSLCPKTAVTSCGRVLACRDGESPKAGLRTGVMVSHGSQAPWVQTGQPSLVHGRLFLALTQLCLFAAALSHSGGAAGSPAGVPAHLWDPQRWPEESRGCGLPLLSECQQSWSPHQGQRLNTLAHLWRRAHAFWGPLSRQESCLHVEQRER</sequence>
<evidence type="ECO:0000313" key="6">
    <source>
        <dbReference type="Proteomes" id="UP000694720"/>
    </source>
</evidence>
<dbReference type="SUPFAM" id="SSF52096">
    <property type="entry name" value="ClpP/crotonase"/>
    <property type="match status" value="1"/>
</dbReference>
<dbReference type="CDD" id="cd18634">
    <property type="entry name" value="CD_CDY"/>
    <property type="match status" value="1"/>
</dbReference>
<dbReference type="PANTHER" id="PTHR43684:SF2">
    <property type="entry name" value="CHROMODOMAIN Y-LIKE PROTEIN 2"/>
    <property type="match status" value="1"/>
</dbReference>
<dbReference type="InterPro" id="IPR000953">
    <property type="entry name" value="Chromo/chromo_shadow_dom"/>
</dbReference>
<dbReference type="FunFam" id="2.40.50.40:FF:000018">
    <property type="entry name" value="Chromodomain Y like 2"/>
    <property type="match status" value="1"/>
</dbReference>
<feature type="compositionally biased region" description="Basic and acidic residues" evidence="3">
    <location>
        <begin position="88"/>
        <end position="98"/>
    </location>
</feature>
<name>A0A8D1ARP0_PIG</name>
<dbReference type="Pfam" id="PF00385">
    <property type="entry name" value="Chromo"/>
    <property type="match status" value="1"/>
</dbReference>
<feature type="region of interest" description="Disordered" evidence="3">
    <location>
        <begin position="65"/>
        <end position="194"/>
    </location>
</feature>
<feature type="compositionally biased region" description="Basic residues" evidence="3">
    <location>
        <begin position="101"/>
        <end position="120"/>
    </location>
</feature>
<dbReference type="InterPro" id="IPR023779">
    <property type="entry name" value="Chromodomain_CS"/>
</dbReference>
<dbReference type="InterPro" id="IPR029045">
    <property type="entry name" value="ClpP/crotonase-like_dom_sf"/>
</dbReference>
<dbReference type="Ensembl" id="ENSSSCT00035086997.1">
    <property type="protein sequence ID" value="ENSSSCP00035036277.1"/>
    <property type="gene ID" value="ENSSSCG00035064634.1"/>
</dbReference>
<dbReference type="PANTHER" id="PTHR43684">
    <property type="match status" value="1"/>
</dbReference>
<accession>A0A8D1ARP0</accession>
<dbReference type="GO" id="GO:0005634">
    <property type="term" value="C:nucleus"/>
    <property type="evidence" value="ECO:0007669"/>
    <property type="project" value="UniProtKB-SubCell"/>
</dbReference>
<dbReference type="SMART" id="SM00298">
    <property type="entry name" value="CHROMO"/>
    <property type="match status" value="1"/>
</dbReference>
<dbReference type="InterPro" id="IPR016197">
    <property type="entry name" value="Chromo-like_dom_sf"/>
</dbReference>
<dbReference type="Gene3D" id="2.40.50.40">
    <property type="match status" value="1"/>
</dbReference>
<dbReference type="PROSITE" id="PS00598">
    <property type="entry name" value="CHROMO_1"/>
    <property type="match status" value="1"/>
</dbReference>
<comment type="subcellular location">
    <subcellularLocation>
        <location evidence="1">Nucleus</location>
    </subcellularLocation>
</comment>
<evidence type="ECO:0000259" key="4">
    <source>
        <dbReference type="PROSITE" id="PS50013"/>
    </source>
</evidence>
<organism evidence="5 6">
    <name type="scientific">Sus scrofa</name>
    <name type="common">Pig</name>
    <dbReference type="NCBI Taxonomy" id="9823"/>
    <lineage>
        <taxon>Eukaryota</taxon>
        <taxon>Metazoa</taxon>
        <taxon>Chordata</taxon>
        <taxon>Craniata</taxon>
        <taxon>Vertebrata</taxon>
        <taxon>Euteleostomi</taxon>
        <taxon>Mammalia</taxon>
        <taxon>Eutheria</taxon>
        <taxon>Laurasiatheria</taxon>
        <taxon>Artiodactyla</taxon>
        <taxon>Suina</taxon>
        <taxon>Suidae</taxon>
        <taxon>Sus</taxon>
    </lineage>
</organism>
<reference evidence="5" key="1">
    <citation type="submission" date="2025-08" db="UniProtKB">
        <authorList>
            <consortium name="Ensembl"/>
        </authorList>
    </citation>
    <scope>IDENTIFICATION</scope>
</reference>
<evidence type="ECO:0000256" key="3">
    <source>
        <dbReference type="SAM" id="MobiDB-lite"/>
    </source>
</evidence>
<dbReference type="InterPro" id="IPR051053">
    <property type="entry name" value="ECH/Chromodomain_protein"/>
</dbReference>
<evidence type="ECO:0000256" key="1">
    <source>
        <dbReference type="ARBA" id="ARBA00004123"/>
    </source>
</evidence>
<dbReference type="PROSITE" id="PS50013">
    <property type="entry name" value="CHROMO_2"/>
    <property type="match status" value="1"/>
</dbReference>
<protein>
    <submittedName>
        <fullName evidence="5">Chromodomain Y like 2</fullName>
    </submittedName>
</protein>
<evidence type="ECO:0000256" key="2">
    <source>
        <dbReference type="ARBA" id="ARBA00023242"/>
    </source>
</evidence>
<proteinExistence type="predicted"/>